<dbReference type="Proteomes" id="UP000249891">
    <property type="component" value="Unassembled WGS sequence"/>
</dbReference>
<evidence type="ECO:0000313" key="2">
    <source>
        <dbReference type="Proteomes" id="UP000249891"/>
    </source>
</evidence>
<proteinExistence type="predicted"/>
<name>A0A2X2RK44_CAPOC</name>
<dbReference type="AlphaFoldDB" id="A0A2X2RK44"/>
<reference evidence="1 2" key="1">
    <citation type="submission" date="2018-06" db="EMBL/GenBank/DDBJ databases">
        <authorList>
            <consortium name="Pathogen Informatics"/>
            <person name="Doyle S."/>
        </authorList>
    </citation>
    <scope>NUCLEOTIDE SEQUENCE [LARGE SCALE GENOMIC DNA]</scope>
    <source>
        <strain evidence="1 2">NCTC11546</strain>
    </source>
</reference>
<evidence type="ECO:0000313" key="1">
    <source>
        <dbReference type="EMBL" id="SQA78737.1"/>
    </source>
</evidence>
<protein>
    <submittedName>
        <fullName evidence="1">Uncharacterized protein</fullName>
    </submittedName>
</protein>
<organism evidence="1 2">
    <name type="scientific">Capnocytophaga ochracea</name>
    <dbReference type="NCBI Taxonomy" id="1018"/>
    <lineage>
        <taxon>Bacteria</taxon>
        <taxon>Pseudomonadati</taxon>
        <taxon>Bacteroidota</taxon>
        <taxon>Flavobacteriia</taxon>
        <taxon>Flavobacteriales</taxon>
        <taxon>Flavobacteriaceae</taxon>
        <taxon>Capnocytophaga</taxon>
    </lineage>
</organism>
<sequence>MVDRSIFQPHHNAIIVPNNANNAKNTRNANNTKNTDNQLCQSFKLWQSAYPLKVTLLNFQKETEIFKRKLKGVLVKKGY</sequence>
<accession>A0A2X2RK44</accession>
<dbReference type="EMBL" id="UARG01000017">
    <property type="protein sequence ID" value="SQA78737.1"/>
    <property type="molecule type" value="Genomic_DNA"/>
</dbReference>
<gene>
    <name evidence="1" type="ORF">NCTC11546_01983</name>
</gene>